<name>A0A385E1Z1_9VIRU</name>
<protein>
    <submittedName>
        <fullName evidence="1">Capsid protein</fullName>
    </submittedName>
</protein>
<dbReference type="Proteomes" id="UP000271022">
    <property type="component" value="Segment"/>
</dbReference>
<evidence type="ECO:0000313" key="1">
    <source>
        <dbReference type="EMBL" id="AXQ65781.1"/>
    </source>
</evidence>
<sequence>MPPIGRLNTRAKRAAALKRGRVLAPRRRGGGFRYRAGTKRGRTTAARRGGNTIALTTLSRKQENLSISYRELLEFNDMGGDNGSTPTLIRVNLNNPVIGGATPTGSDTIVSVVGNLKTGATDPSFIPHSYENKRNVSDRLADYFTIYRTAVVTSSEVTVVCTPKLNQLNGMTGQNRSIVPFTQNRASEDAAVAGQATYLYQHNANAMPQVEVWAVRQQNQGQLTNATTGTPPLETLKQGIPGMRMTRLNVVPNSTKGVTYTMKYTPKSQYGISDWKDNKKLFSVFNNAVKNPDQKEAYMYVGIAGRFQGYDPVASLANMGLPHFNVEVKVKYNINFSERYNIDGNNEPVPHTEL</sequence>
<keyword evidence="2" id="KW-1185">Reference proteome</keyword>
<reference evidence="1 2" key="1">
    <citation type="submission" date="2018-07" db="EMBL/GenBank/DDBJ databases">
        <title>Uncovering a Universe of Circular DNA Viruses in Animal Metagenomes.</title>
        <authorList>
            <person name="Tisza M."/>
            <person name="Buck C."/>
            <person name="Pastrana D."/>
            <person name="Welch N."/>
            <person name="Peretti A."/>
        </authorList>
    </citation>
    <scope>NUCLEOTIDE SEQUENCE [LARGE SCALE GENOMIC DNA]</scope>
    <source>
        <strain evidence="1">Ctee590</strain>
    </source>
</reference>
<accession>A0A385E1Z1</accession>
<evidence type="ECO:0000313" key="2">
    <source>
        <dbReference type="Proteomes" id="UP000271022"/>
    </source>
</evidence>
<proteinExistence type="predicted"/>
<organism evidence="1 2">
    <name type="scientific">Cressdnaviricota sp</name>
    <dbReference type="NCBI Taxonomy" id="2748378"/>
    <lineage>
        <taxon>Viruses</taxon>
        <taxon>Monodnaviria</taxon>
        <taxon>Shotokuvirae</taxon>
        <taxon>Cressdnaviricota</taxon>
    </lineage>
</organism>
<dbReference type="EMBL" id="MH648972">
    <property type="protein sequence ID" value="AXQ65781.1"/>
    <property type="molecule type" value="Genomic_DNA"/>
</dbReference>